<dbReference type="RefSeq" id="WP_296943863.1">
    <property type="nucleotide sequence ID" value="NZ_LT599032.1"/>
</dbReference>
<dbReference type="EMBL" id="FLUM01000003">
    <property type="protein sequence ID" value="SBW06070.1"/>
    <property type="molecule type" value="Genomic_DNA"/>
</dbReference>
<gene>
    <name evidence="1" type="ORF">KL86DYS1_31277</name>
</gene>
<protein>
    <recommendedName>
        <fullName evidence="2">Transcription regulator BetR N-terminal domain-containing protein</fullName>
    </recommendedName>
</protein>
<sequence>MKKNTIHDNLLEAIKNKVPQGTNIAKLLMDILLIGKEAVYRRLRGEVPFTMEESAMISKVLGISLDIVVNENTPKSRSFQLKLTDFVNPAEEDYGQMEEFLGVLNASRNHPYTEVGSAANAFPQALFLRYKSLSKFYMFKWLYQWDGVGDVKSLDDIKISQRQEDIQKRYLEESMCISHTYYVWDNLIFHYLVNEIKYFANIRFITHEDVLAIKEDLHCFVNDLESLATKGRYETGNKIQFYLSGINFESTYSYLHTEDINLSHIKLFTLSAVVSLDIKTFEKVKNWVQSVKRLSTLISESGEMQRVQFFKKQRTLINSLV</sequence>
<organism evidence="1">
    <name type="scientific">uncultured Dysgonomonas sp</name>
    <dbReference type="NCBI Taxonomy" id="206096"/>
    <lineage>
        <taxon>Bacteria</taxon>
        <taxon>Pseudomonadati</taxon>
        <taxon>Bacteroidota</taxon>
        <taxon>Bacteroidia</taxon>
        <taxon>Bacteroidales</taxon>
        <taxon>Dysgonomonadaceae</taxon>
        <taxon>Dysgonomonas</taxon>
        <taxon>environmental samples</taxon>
    </lineage>
</organism>
<reference evidence="1" key="1">
    <citation type="submission" date="2016-04" db="EMBL/GenBank/DDBJ databases">
        <authorList>
            <person name="Evans L.H."/>
            <person name="Alamgir A."/>
            <person name="Owens N."/>
            <person name="Weber N.D."/>
            <person name="Virtaneva K."/>
            <person name="Barbian K."/>
            <person name="Babar A."/>
            <person name="Rosenke K."/>
        </authorList>
    </citation>
    <scope>NUCLEOTIDE SEQUENCE</scope>
    <source>
        <strain evidence="1">86-1</strain>
    </source>
</reference>
<proteinExistence type="predicted"/>
<evidence type="ECO:0008006" key="2">
    <source>
        <dbReference type="Google" id="ProtNLM"/>
    </source>
</evidence>
<evidence type="ECO:0000313" key="1">
    <source>
        <dbReference type="EMBL" id="SBW06070.1"/>
    </source>
</evidence>
<dbReference type="AlphaFoldDB" id="A0A212K2V0"/>
<name>A0A212K2V0_9BACT</name>
<accession>A0A212K2V0</accession>